<organism evidence="2">
    <name type="scientific">Sheuella amnicola</name>
    <dbReference type="NCBI Taxonomy" id="2707330"/>
    <lineage>
        <taxon>Bacteria</taxon>
        <taxon>Pseudomonadati</taxon>
        <taxon>Pseudomonadota</taxon>
        <taxon>Betaproteobacteria</taxon>
        <taxon>Burkholderiales</taxon>
        <taxon>Alcaligenaceae</taxon>
        <taxon>Sheuella</taxon>
    </lineage>
</organism>
<dbReference type="AlphaFoldDB" id="A0A6B2R4F2"/>
<dbReference type="InterPro" id="IPR002347">
    <property type="entry name" value="SDR_fam"/>
</dbReference>
<dbReference type="GO" id="GO:0016616">
    <property type="term" value="F:oxidoreductase activity, acting on the CH-OH group of donors, NAD or NADP as acceptor"/>
    <property type="evidence" value="ECO:0007669"/>
    <property type="project" value="TreeGrafter"/>
</dbReference>
<dbReference type="PRINTS" id="PR00081">
    <property type="entry name" value="GDHRDH"/>
</dbReference>
<proteinExistence type="inferred from homology"/>
<dbReference type="InterPro" id="IPR036291">
    <property type="entry name" value="NAD(P)-bd_dom_sf"/>
</dbReference>
<dbReference type="PRINTS" id="PR00080">
    <property type="entry name" value="SDRFAMILY"/>
</dbReference>
<dbReference type="EMBL" id="JAAGRN010000011">
    <property type="protein sequence ID" value="NDY84329.1"/>
    <property type="molecule type" value="Genomic_DNA"/>
</dbReference>
<dbReference type="CDD" id="cd05233">
    <property type="entry name" value="SDR_c"/>
    <property type="match status" value="1"/>
</dbReference>
<sequence>MRRHDCRPWKRSMSDFDFSVPVKKDERLAGQVALILGAGSSAPGMSIGKASCIAMAQSGAKVAALDLHMSAAQESVDEVRKLGGQAIAYEADISNFEAMQKAVNAVVADFGRIDILQINAGVGKVGGPEETSLEDWERVQKINVESILIASKLILPLMVKQGGGSVIGVSSVAGMRYLGFPHLAYNVTKAAVIQFIRMLAQQYACQGIRANTIVPGLIDTPRVRRLASSTASEDVEKLRQARDKQVPMGRMGTPWEIATVATFLASSDASYINGTEIVVDGGLIGKYS</sequence>
<dbReference type="PROSITE" id="PS00061">
    <property type="entry name" value="ADH_SHORT"/>
    <property type="match status" value="1"/>
</dbReference>
<comment type="caution">
    <text evidence="2">The sequence shown here is derived from an EMBL/GenBank/DDBJ whole genome shotgun (WGS) entry which is preliminary data.</text>
</comment>
<dbReference type="Pfam" id="PF13561">
    <property type="entry name" value="adh_short_C2"/>
    <property type="match status" value="1"/>
</dbReference>
<dbReference type="InterPro" id="IPR020904">
    <property type="entry name" value="Sc_DH/Rdtase_CS"/>
</dbReference>
<accession>A0A6B2R4F2</accession>
<dbReference type="SUPFAM" id="SSF51735">
    <property type="entry name" value="NAD(P)-binding Rossmann-fold domains"/>
    <property type="match status" value="1"/>
</dbReference>
<dbReference type="Gene3D" id="3.40.50.720">
    <property type="entry name" value="NAD(P)-binding Rossmann-like Domain"/>
    <property type="match status" value="1"/>
</dbReference>
<evidence type="ECO:0000256" key="1">
    <source>
        <dbReference type="ARBA" id="ARBA00006484"/>
    </source>
</evidence>
<dbReference type="FunFam" id="3.40.50.720:FF:000084">
    <property type="entry name" value="Short-chain dehydrogenase reductase"/>
    <property type="match status" value="1"/>
</dbReference>
<dbReference type="PANTHER" id="PTHR42760">
    <property type="entry name" value="SHORT-CHAIN DEHYDROGENASES/REDUCTASES FAMILY MEMBER"/>
    <property type="match status" value="1"/>
</dbReference>
<reference evidence="2" key="1">
    <citation type="submission" date="2020-02" db="EMBL/GenBank/DDBJ databases">
        <authorList>
            <person name="Chen W.-M."/>
        </authorList>
    </citation>
    <scope>NUCLEOTIDE SEQUENCE</scope>
    <source>
        <strain evidence="2">NBD-18</strain>
    </source>
</reference>
<dbReference type="GO" id="GO:0048038">
    <property type="term" value="F:quinone binding"/>
    <property type="evidence" value="ECO:0007669"/>
    <property type="project" value="TreeGrafter"/>
</dbReference>
<gene>
    <name evidence="2" type="ORF">G3I67_13935</name>
</gene>
<dbReference type="PANTHER" id="PTHR42760:SF122">
    <property type="entry name" value="NAD(P)-BINDING PROTEIN"/>
    <property type="match status" value="1"/>
</dbReference>
<name>A0A6B2R4F2_9BURK</name>
<evidence type="ECO:0000313" key="2">
    <source>
        <dbReference type="EMBL" id="NDY84329.1"/>
    </source>
</evidence>
<comment type="similarity">
    <text evidence="1">Belongs to the short-chain dehydrogenases/reductases (SDR) family.</text>
</comment>
<dbReference type="GO" id="GO:0006633">
    <property type="term" value="P:fatty acid biosynthetic process"/>
    <property type="evidence" value="ECO:0007669"/>
    <property type="project" value="TreeGrafter"/>
</dbReference>
<protein>
    <submittedName>
        <fullName evidence="2">SDR family oxidoreductase</fullName>
    </submittedName>
</protein>